<feature type="coiled-coil region" evidence="1">
    <location>
        <begin position="638"/>
        <end position="665"/>
    </location>
</feature>
<feature type="compositionally biased region" description="Polar residues" evidence="2">
    <location>
        <begin position="1"/>
        <end position="20"/>
    </location>
</feature>
<protein>
    <submittedName>
        <fullName evidence="3">Uncharacterized protein</fullName>
    </submittedName>
</protein>
<gene>
    <name evidence="3" type="ORF">MOQ_000768</name>
</gene>
<evidence type="ECO:0000313" key="3">
    <source>
        <dbReference type="EMBL" id="EKF39011.1"/>
    </source>
</evidence>
<feature type="compositionally biased region" description="Basic and acidic residues" evidence="2">
    <location>
        <begin position="300"/>
        <end position="322"/>
    </location>
</feature>
<feature type="region of interest" description="Disordered" evidence="2">
    <location>
        <begin position="469"/>
        <end position="493"/>
    </location>
</feature>
<organism evidence="3 4">
    <name type="scientific">Trypanosoma cruzi marinkellei</name>
    <dbReference type="NCBI Taxonomy" id="85056"/>
    <lineage>
        <taxon>Eukaryota</taxon>
        <taxon>Discoba</taxon>
        <taxon>Euglenozoa</taxon>
        <taxon>Kinetoplastea</taxon>
        <taxon>Metakinetoplastina</taxon>
        <taxon>Trypanosomatida</taxon>
        <taxon>Trypanosomatidae</taxon>
        <taxon>Trypanosoma</taxon>
        <taxon>Schizotrypanum</taxon>
    </lineage>
</organism>
<comment type="caution">
    <text evidence="3">The sequence shown here is derived from an EMBL/GenBank/DDBJ whole genome shotgun (WGS) entry which is preliminary data.</text>
</comment>
<name>K2NVJ8_TRYCR</name>
<dbReference type="Proteomes" id="UP000007350">
    <property type="component" value="Unassembled WGS sequence"/>
</dbReference>
<dbReference type="AlphaFoldDB" id="K2NVJ8"/>
<proteinExistence type="predicted"/>
<feature type="region of interest" description="Disordered" evidence="2">
    <location>
        <begin position="254"/>
        <end position="276"/>
    </location>
</feature>
<dbReference type="EMBL" id="AHKC01001988">
    <property type="protein sequence ID" value="EKF39011.1"/>
    <property type="molecule type" value="Genomic_DNA"/>
</dbReference>
<accession>K2NVJ8</accession>
<evidence type="ECO:0000256" key="2">
    <source>
        <dbReference type="SAM" id="MobiDB-lite"/>
    </source>
</evidence>
<feature type="region of interest" description="Disordered" evidence="2">
    <location>
        <begin position="291"/>
        <end position="360"/>
    </location>
</feature>
<sequence>MSTYSARPTNRTLSTISNNKKGGLLDGNTGDATVSGEEKVNTVEINPATKSLYLTVATSRAFPYVANWLKEKSSEMRNEANSLEWNCEMELSRQVEQKHKAVLTGRVASEKERQKMLHFLQELHSVRLHQRAAGASWFVAFGDAAAAYMSELREMENALLQRVHLAEEWTVGGKREVVMAGLQRMDEQQQQLKRRAEREMARETIRRDQTLHNLRTAMEQLVGEVGDAITWELHRCMHGHVHSSFEGRKTAMNGSVTGGFSDTAAAAALPPPPEDERKLLEQERQLRLELRRFKKRGRNRQRESREEEEGGGKNEESPDNHHHQQRQQQHEVEEEQEMRRKNKEEEEEEEGEETSAMSEAREEWSIINDMRPVVISPLSSSHNTATTVTKMTTTEGHTQLVSSHVTIRTTTPENGPMQSSSIETGRRPPSRRRLQLHTGRTWTEVSQSLTLPPLPMVHKGGEQDTGGKIGEGFKDGVTPTNNRSAGDGGSGTRRLKYHRAPLVIRPPIVQPPNQAGRDASGRHKSDHIAGLLSVLTEDTAHFAASREKIRTELKRLRGELRKHKEETARMMQTSTGLETQRAQLLLQRDAQEAKLKVATAEKHSQEQVRALDTLLLNDEISHTLEMLEEQKKKRCAETEQVRKSIEEFKQRIQEHEQLLNNVREYWRRNAVALRQAKNPGTGRKMSYSWDSTLPSVSGAGGPLVSLETAFCSTAPPSCPYLDGASLIPIERPHLINTADSETTFPEETLEGYQSIPALGLFQAEEVADFICSVFEELTVGISEENVSP</sequence>
<feature type="region of interest" description="Disordered" evidence="2">
    <location>
        <begin position="1"/>
        <end position="22"/>
    </location>
</feature>
<feature type="region of interest" description="Disordered" evidence="2">
    <location>
        <begin position="407"/>
        <end position="433"/>
    </location>
</feature>
<keyword evidence="1" id="KW-0175">Coiled coil</keyword>
<evidence type="ECO:0000256" key="1">
    <source>
        <dbReference type="SAM" id="Coils"/>
    </source>
</evidence>
<evidence type="ECO:0000313" key="4">
    <source>
        <dbReference type="Proteomes" id="UP000007350"/>
    </source>
</evidence>
<feature type="compositionally biased region" description="Polar residues" evidence="2">
    <location>
        <begin position="407"/>
        <end position="423"/>
    </location>
</feature>
<feature type="coiled-coil region" evidence="1">
    <location>
        <begin position="546"/>
        <end position="601"/>
    </location>
</feature>
<reference evidence="3 4" key="1">
    <citation type="journal article" date="2012" name="BMC Genomics">
        <title>Comparative genomic analysis of human infective Trypanosoma cruzi lineages with the bat-restricted subspecies T. cruzi marinkellei.</title>
        <authorList>
            <person name="Franzen O."/>
            <person name="Talavera-Lopez C."/>
            <person name="Ochaya S."/>
            <person name="Butler C.E."/>
            <person name="Messenger L.A."/>
            <person name="Lewis M.D."/>
            <person name="Llewellyn M.S."/>
            <person name="Marinkelle C.J."/>
            <person name="Tyler K.M."/>
            <person name="Miles M.A."/>
            <person name="Andersson B."/>
        </authorList>
    </citation>
    <scope>NUCLEOTIDE SEQUENCE [LARGE SCALE GENOMIC DNA]</scope>
    <source>
        <strain evidence="3 4">B7</strain>
    </source>
</reference>
<dbReference type="OrthoDB" id="249345at2759"/>
<keyword evidence="4" id="KW-1185">Reference proteome</keyword>